<feature type="compositionally biased region" description="Acidic residues" evidence="2">
    <location>
        <begin position="106"/>
        <end position="124"/>
    </location>
</feature>
<feature type="compositionally biased region" description="Basic and acidic residues" evidence="2">
    <location>
        <begin position="322"/>
        <end position="342"/>
    </location>
</feature>
<evidence type="ECO:0000313" key="3">
    <source>
        <dbReference type="EMBL" id="QKX63193.1"/>
    </source>
</evidence>
<name>A0A7H8RF76_TALRU</name>
<evidence type="ECO:0000256" key="1">
    <source>
        <dbReference type="SAM" id="Coils"/>
    </source>
</evidence>
<evidence type="ECO:0000313" key="4">
    <source>
        <dbReference type="Proteomes" id="UP000509510"/>
    </source>
</evidence>
<feature type="region of interest" description="Disordered" evidence="2">
    <location>
        <begin position="318"/>
        <end position="365"/>
    </location>
</feature>
<feature type="compositionally biased region" description="Basic and acidic residues" evidence="2">
    <location>
        <begin position="89"/>
        <end position="100"/>
    </location>
</feature>
<keyword evidence="1" id="KW-0175">Coiled coil</keyword>
<dbReference type="OrthoDB" id="5324651at2759"/>
<protein>
    <submittedName>
        <fullName evidence="3">Uncharacterized protein</fullName>
    </submittedName>
</protein>
<sequence length="365" mass="41606">MAYSVTDKRRVYLACRPIFAGSNALLRKTKKVRELVTKHRTRLHQLIQDFTLDKVVDILKALLEEQIFQSDVKAKIEFPELFHSSPARDVQRAASEDDAARSAADALEEVASQEEGDESNDEEPISVVQSSQKIPNGHRRKRKWKPSILEEHAWDCAAAVELTKWTKLFAKSSEKLPQHAFKLCGTSLKETLFATNKLRHTAVHRLPTSCRGVEALVNSARILAETLQDPLRTAQLEDLQHELNSKIKAMELNKNVLEDTYSLELQKIQRQREELDMQETQLTARIIHDDCENKILIGNLLEESVNRLFDEKAGLFNGVSDGADHTPDAEERQPSTDLKEDNVNDTFYEVDDEKRGNPSYQHVQD</sequence>
<organism evidence="3 4">
    <name type="scientific">Talaromyces rugulosus</name>
    <name type="common">Penicillium rugulosum</name>
    <dbReference type="NCBI Taxonomy" id="121627"/>
    <lineage>
        <taxon>Eukaryota</taxon>
        <taxon>Fungi</taxon>
        <taxon>Dikarya</taxon>
        <taxon>Ascomycota</taxon>
        <taxon>Pezizomycotina</taxon>
        <taxon>Eurotiomycetes</taxon>
        <taxon>Eurotiomycetidae</taxon>
        <taxon>Eurotiales</taxon>
        <taxon>Trichocomaceae</taxon>
        <taxon>Talaromyces</taxon>
        <taxon>Talaromyces sect. Islandici</taxon>
    </lineage>
</organism>
<evidence type="ECO:0000256" key="2">
    <source>
        <dbReference type="SAM" id="MobiDB-lite"/>
    </source>
</evidence>
<dbReference type="GeneID" id="55997842"/>
<reference evidence="4" key="1">
    <citation type="submission" date="2020-06" db="EMBL/GenBank/DDBJ databases">
        <title>A chromosome-scale genome assembly of Talaromyces rugulosus W13939.</title>
        <authorList>
            <person name="Wang B."/>
            <person name="Guo L."/>
            <person name="Ye K."/>
            <person name="Wang L."/>
        </authorList>
    </citation>
    <scope>NUCLEOTIDE SEQUENCE [LARGE SCALE GENOMIC DNA]</scope>
    <source>
        <strain evidence="4">W13939</strain>
    </source>
</reference>
<keyword evidence="4" id="KW-1185">Reference proteome</keyword>
<dbReference type="RefSeq" id="XP_035349367.1">
    <property type="nucleotide sequence ID" value="XM_035493474.1"/>
</dbReference>
<feature type="region of interest" description="Disordered" evidence="2">
    <location>
        <begin position="89"/>
        <end position="142"/>
    </location>
</feature>
<feature type="coiled-coil region" evidence="1">
    <location>
        <begin position="240"/>
        <end position="285"/>
    </location>
</feature>
<dbReference type="Proteomes" id="UP000509510">
    <property type="component" value="Chromosome VI"/>
</dbReference>
<proteinExistence type="predicted"/>
<accession>A0A7H8RF76</accession>
<dbReference type="KEGG" id="trg:TRUGW13939_10362"/>
<dbReference type="EMBL" id="CP055903">
    <property type="protein sequence ID" value="QKX63193.1"/>
    <property type="molecule type" value="Genomic_DNA"/>
</dbReference>
<gene>
    <name evidence="3" type="ORF">TRUGW13939_10362</name>
</gene>
<dbReference type="AlphaFoldDB" id="A0A7H8RF76"/>